<evidence type="ECO:0000313" key="2">
    <source>
        <dbReference type="Proteomes" id="UP000001697"/>
    </source>
</evidence>
<keyword evidence="2" id="KW-1185">Reference proteome</keyword>
<dbReference type="EMBL" id="AP008937">
    <property type="protein sequence ID" value="BAG26438.1"/>
    <property type="molecule type" value="Genomic_DNA"/>
</dbReference>
<accession>A0ABF7R0V8</accession>
<dbReference type="KEGG" id="lfe:LAF_0102"/>
<dbReference type="AlphaFoldDB" id="A0ABF7R0V8"/>
<reference evidence="1 2" key="1">
    <citation type="journal article" date="2008" name="DNA Res.">
        <title>Comparative genome analysis of Lactobacillus reuteri and Lactobacillus fermentum reveal a genomic island for reuterin and cobalamin production.</title>
        <authorList>
            <person name="Morita H."/>
            <person name="Toh H."/>
            <person name="Fukuda S."/>
            <person name="Horikawa H."/>
            <person name="Oshima K."/>
            <person name="Suzuki T."/>
            <person name="Murakami M."/>
            <person name="Hisamatsu S."/>
            <person name="Kato Y."/>
            <person name="Takizawa T."/>
            <person name="Fukuoka H."/>
            <person name="Yoshimura T."/>
            <person name="Itoh K."/>
            <person name="O'Sullivan D.J."/>
            <person name="McKay L.L."/>
            <person name="Ohno H."/>
            <person name="Kikuchi J."/>
            <person name="Masaoka T."/>
            <person name="Hattori M."/>
        </authorList>
    </citation>
    <scope>NUCLEOTIDE SEQUENCE [LARGE SCALE GENOMIC DNA]</scope>
    <source>
        <strain evidence="2">NBRC 3956 / LMG 18251</strain>
    </source>
</reference>
<proteinExistence type="predicted"/>
<sequence>MRISRIYQVRELGLTVTIAILLQLGKRTGEGAKTMETITAIVDFIHKTRNYYDQFNRQYYVDGVAQYNLKKLTVTAALDDDDFMQGIDDYL</sequence>
<organism evidence="1 2">
    <name type="scientific">Limosilactobacillus fermentum (strain NBRC 3956 / LMG 18251)</name>
    <name type="common">Lactobacillus fermentum</name>
    <dbReference type="NCBI Taxonomy" id="334390"/>
    <lineage>
        <taxon>Bacteria</taxon>
        <taxon>Bacillati</taxon>
        <taxon>Bacillota</taxon>
        <taxon>Bacilli</taxon>
        <taxon>Lactobacillales</taxon>
        <taxon>Lactobacillaceae</taxon>
        <taxon>Limosilactobacillus</taxon>
    </lineage>
</organism>
<evidence type="ECO:0000313" key="1">
    <source>
        <dbReference type="EMBL" id="BAG26438.1"/>
    </source>
</evidence>
<protein>
    <submittedName>
        <fullName evidence="1">Uncharacterized protein</fullName>
    </submittedName>
</protein>
<gene>
    <name evidence="1" type="ordered locus">LAF_0102</name>
</gene>
<name>A0ABF7R0V8_LIMF3</name>
<dbReference type="Proteomes" id="UP000001697">
    <property type="component" value="Chromosome"/>
</dbReference>